<sequence>MNSSKRPAEWAAKEAVLQASFSSFFTSFLVLSISFRTRLNRRSVILHAFEKLPLDLDWMNLDCHSSNFISMCVTFAAPSSTCCVAQGVTSFKVLLNVHMASPPLVWMAWGPVPKMSSASRINTEEVRSRHHLERNSITLSVNRYPILLVTLRSF</sequence>
<reference evidence="2 3" key="2">
    <citation type="journal article" date="2012" name="Proc. Natl. Acad. Sci. U.S.A.">
        <title>Antigenic diversity is generated by distinct evolutionary mechanisms in African trypanosome species.</title>
        <authorList>
            <person name="Jackson A.P."/>
            <person name="Berry A."/>
            <person name="Aslett M."/>
            <person name="Allison H.C."/>
            <person name="Burton P."/>
            <person name="Vavrova-Anderson J."/>
            <person name="Brown R."/>
            <person name="Browne H."/>
            <person name="Corton N."/>
            <person name="Hauser H."/>
            <person name="Gamble J."/>
            <person name="Gilderthorp R."/>
            <person name="Marcello L."/>
            <person name="McQuillan J."/>
            <person name="Otto T.D."/>
            <person name="Quail M.A."/>
            <person name="Sanders M.J."/>
            <person name="van Tonder A."/>
            <person name="Ginger M.L."/>
            <person name="Field M.C."/>
            <person name="Barry J.D."/>
            <person name="Hertz-Fowler C."/>
            <person name="Berriman M."/>
        </authorList>
    </citation>
    <scope>NUCLEOTIDE SEQUENCE [LARGE SCALE GENOMIC DNA]</scope>
    <source>
        <strain evidence="2 3">IL3000</strain>
    </source>
</reference>
<protein>
    <submittedName>
        <fullName evidence="2">WGS project CAEQ00000000 data, annotated contig 423</fullName>
    </submittedName>
</protein>
<comment type="caution">
    <text evidence="2">The sequence shown here is derived from an EMBL/GenBank/DDBJ whole genome shotgun (WGS) entry which is preliminary data.</text>
</comment>
<evidence type="ECO:0000256" key="1">
    <source>
        <dbReference type="SAM" id="Phobius"/>
    </source>
</evidence>
<dbReference type="EMBL" id="CAEQ01002184">
    <property type="protein sequence ID" value="CCD16152.1"/>
    <property type="molecule type" value="Genomic_DNA"/>
</dbReference>
<accession>F9WFS4</accession>
<dbReference type="VEuPathDB" id="TriTrypDB:TcIL3000_0_11030"/>
<dbReference type="AlphaFoldDB" id="F9WFS4"/>
<evidence type="ECO:0000313" key="3">
    <source>
        <dbReference type="Proteomes" id="UP000000702"/>
    </source>
</evidence>
<keyword evidence="1" id="KW-1133">Transmembrane helix</keyword>
<dbReference type="Proteomes" id="UP000000702">
    <property type="component" value="Unassembled WGS sequence"/>
</dbReference>
<gene>
    <name evidence="2" type="ORF">TCIL3000_0_11030</name>
</gene>
<reference evidence="3" key="1">
    <citation type="submission" date="2011-07" db="EMBL/GenBank/DDBJ databases">
        <title>Divergent evolution of antigenic variation in African trypanosomes.</title>
        <authorList>
            <person name="Jackson A.P."/>
            <person name="Berry A."/>
            <person name="Allison H.C."/>
            <person name="Burton P."/>
            <person name="Anderson J."/>
            <person name="Aslett M."/>
            <person name="Brown R."/>
            <person name="Corton N."/>
            <person name="Harris D."/>
            <person name="Hauser H."/>
            <person name="Gamble J."/>
            <person name="Gilderthorp R."/>
            <person name="McQuillan J."/>
            <person name="Quail M.A."/>
            <person name="Sanders M."/>
            <person name="Van Tonder A."/>
            <person name="Ginger M.L."/>
            <person name="Donelson J.E."/>
            <person name="Field M.C."/>
            <person name="Barry J.D."/>
            <person name="Berriman M."/>
            <person name="Hertz-Fowler C."/>
        </authorList>
    </citation>
    <scope>NUCLEOTIDE SEQUENCE [LARGE SCALE GENOMIC DNA]</scope>
    <source>
        <strain evidence="3">IL3000</strain>
    </source>
</reference>
<proteinExistence type="predicted"/>
<keyword evidence="1" id="KW-0472">Membrane</keyword>
<keyword evidence="3" id="KW-1185">Reference proteome</keyword>
<keyword evidence="1" id="KW-0812">Transmembrane</keyword>
<evidence type="ECO:0000313" key="2">
    <source>
        <dbReference type="EMBL" id="CCD16152.1"/>
    </source>
</evidence>
<organism evidence="2 3">
    <name type="scientific">Trypanosoma congolense (strain IL3000)</name>
    <dbReference type="NCBI Taxonomy" id="1068625"/>
    <lineage>
        <taxon>Eukaryota</taxon>
        <taxon>Discoba</taxon>
        <taxon>Euglenozoa</taxon>
        <taxon>Kinetoplastea</taxon>
        <taxon>Metakinetoplastina</taxon>
        <taxon>Trypanosomatida</taxon>
        <taxon>Trypanosomatidae</taxon>
        <taxon>Trypanosoma</taxon>
        <taxon>Nannomonas</taxon>
    </lineage>
</organism>
<feature type="transmembrane region" description="Helical" evidence="1">
    <location>
        <begin position="15"/>
        <end position="35"/>
    </location>
</feature>
<name>F9WFS4_TRYCI</name>